<dbReference type="VEuPathDB" id="FungiDB:RhiirA1_515992"/>
<name>A0A2I1GJE8_9GLOM</name>
<dbReference type="AlphaFoldDB" id="A0A2I1GJE8"/>
<accession>A0A2I1GJE8</accession>
<dbReference type="VEuPathDB" id="FungiDB:RhiirFUN_019015"/>
<proteinExistence type="predicted"/>
<dbReference type="VEuPathDB" id="FungiDB:FUN_020085"/>
<dbReference type="Proteomes" id="UP000234323">
    <property type="component" value="Unassembled WGS sequence"/>
</dbReference>
<gene>
    <name evidence="1" type="ORF">RhiirA4_520516</name>
</gene>
<dbReference type="EMBL" id="LLXI01000478">
    <property type="protein sequence ID" value="PKY46740.1"/>
    <property type="molecule type" value="Genomic_DNA"/>
</dbReference>
<evidence type="ECO:0000313" key="1">
    <source>
        <dbReference type="EMBL" id="PKY46740.1"/>
    </source>
</evidence>
<organism evidence="1 2">
    <name type="scientific">Rhizophagus irregularis</name>
    <dbReference type="NCBI Taxonomy" id="588596"/>
    <lineage>
        <taxon>Eukaryota</taxon>
        <taxon>Fungi</taxon>
        <taxon>Fungi incertae sedis</taxon>
        <taxon>Mucoromycota</taxon>
        <taxon>Glomeromycotina</taxon>
        <taxon>Glomeromycetes</taxon>
        <taxon>Glomerales</taxon>
        <taxon>Glomeraceae</taxon>
        <taxon>Rhizophagus</taxon>
    </lineage>
</organism>
<comment type="caution">
    <text evidence="1">The sequence shown here is derived from an EMBL/GenBank/DDBJ whole genome shotgun (WGS) entry which is preliminary data.</text>
</comment>
<reference evidence="1 2" key="1">
    <citation type="submission" date="2015-10" db="EMBL/GenBank/DDBJ databases">
        <title>Genome analyses suggest a sexual origin of heterokaryosis in a supposedly ancient asexual fungus.</title>
        <authorList>
            <person name="Ropars J."/>
            <person name="Sedzielewska K."/>
            <person name="Noel J."/>
            <person name="Charron P."/>
            <person name="Farinelli L."/>
            <person name="Marton T."/>
            <person name="Kruger M."/>
            <person name="Pelin A."/>
            <person name="Brachmann A."/>
            <person name="Corradi N."/>
        </authorList>
    </citation>
    <scope>NUCLEOTIDE SEQUENCE [LARGE SCALE GENOMIC DNA]</scope>
    <source>
        <strain evidence="1 2">A4</strain>
    </source>
</reference>
<sequence length="382" mass="45780">MKFSYFRQKDIRDISNENDSRDTRLVFSSGRYKFSTKRYHILESDNFIDANKVEYKFVKDDIKEDKYYIRKVENSKKDFMFVDLGGFTTYKILGGCINQITTRFLEIFKANLLNVMFKTPDDTVEIFKFRLNIYFGRELFSNIEKESFTPNEWIKYRREPEKNMPSFHHYAPQFLKKLLKLQGEFKFQLEEKEDYEITKGKVHIYFNHDLKRRMAKLKYSEEDSLWKLTELRDTNTLVNLDLISGTEEPDFRFSMRIRCETYKSPIISKIENIVNEAHTKNSKPKNGLWLQAKYFEGVLENVEISQTITKKRFINENYKISVHTLKKESKGELSDQETICLESLNWRDIEDENKLGYGDIYNTISKPIHYVRGMMNELKKIR</sequence>
<protein>
    <submittedName>
        <fullName evidence="1">Uncharacterized protein</fullName>
    </submittedName>
</protein>
<keyword evidence="2" id="KW-1185">Reference proteome</keyword>
<evidence type="ECO:0000313" key="2">
    <source>
        <dbReference type="Proteomes" id="UP000234323"/>
    </source>
</evidence>